<dbReference type="OrthoDB" id="194931at2759"/>
<protein>
    <submittedName>
        <fullName evidence="2">Uncharacterized protein</fullName>
    </submittedName>
</protein>
<comment type="caution">
    <text evidence="2">The sequence shown here is derived from an EMBL/GenBank/DDBJ whole genome shotgun (WGS) entry which is preliminary data.</text>
</comment>
<reference evidence="2" key="1">
    <citation type="submission" date="2022-07" db="EMBL/GenBank/DDBJ databases">
        <title>Genome analysis of Parmales, a sister group of diatoms, reveals the evolutionary specialization of diatoms from phago-mixotrophs to photoautotrophs.</title>
        <authorList>
            <person name="Ban H."/>
            <person name="Sato S."/>
            <person name="Yoshikawa S."/>
            <person name="Kazumasa Y."/>
            <person name="Nakamura Y."/>
            <person name="Ichinomiya M."/>
            <person name="Saitoh K."/>
            <person name="Sato N."/>
            <person name="Blanc-Mathieu R."/>
            <person name="Endo H."/>
            <person name="Kuwata A."/>
            <person name="Ogata H."/>
        </authorList>
    </citation>
    <scope>NUCLEOTIDE SEQUENCE</scope>
</reference>
<keyword evidence="3" id="KW-1185">Reference proteome</keyword>
<sequence>MEPRDALYGPSFISGGDLNFEQVIDAKYDYGTPENHEHVNGYFNQEGNNVGLATGGDIEPVATQYQTFNYNEENSMPGPLVDFVERIGCLEAGSTAEEIDDCLTKELPSCAPTPSPAAPTAVPTATMPSPPTENGDDSNVEENIKGDSAAAGLVSSFNLINLILSAMTLIWLSS</sequence>
<feature type="region of interest" description="Disordered" evidence="1">
    <location>
        <begin position="109"/>
        <end position="139"/>
    </location>
</feature>
<evidence type="ECO:0000313" key="2">
    <source>
        <dbReference type="EMBL" id="GMH77637.1"/>
    </source>
</evidence>
<name>A0A9W7ASQ0_9STRA</name>
<dbReference type="Proteomes" id="UP001165082">
    <property type="component" value="Unassembled WGS sequence"/>
</dbReference>
<dbReference type="EMBL" id="BRXZ01001743">
    <property type="protein sequence ID" value="GMH77637.1"/>
    <property type="molecule type" value="Genomic_DNA"/>
</dbReference>
<evidence type="ECO:0000256" key="1">
    <source>
        <dbReference type="SAM" id="MobiDB-lite"/>
    </source>
</evidence>
<proteinExistence type="predicted"/>
<accession>A0A9W7ASQ0</accession>
<organism evidence="2 3">
    <name type="scientific">Triparma retinervis</name>
    <dbReference type="NCBI Taxonomy" id="2557542"/>
    <lineage>
        <taxon>Eukaryota</taxon>
        <taxon>Sar</taxon>
        <taxon>Stramenopiles</taxon>
        <taxon>Ochrophyta</taxon>
        <taxon>Bolidophyceae</taxon>
        <taxon>Parmales</taxon>
        <taxon>Triparmaceae</taxon>
        <taxon>Triparma</taxon>
    </lineage>
</organism>
<dbReference type="AlphaFoldDB" id="A0A9W7ASQ0"/>
<gene>
    <name evidence="2" type="ORF">TrRE_jg2492</name>
</gene>
<evidence type="ECO:0000313" key="3">
    <source>
        <dbReference type="Proteomes" id="UP001165082"/>
    </source>
</evidence>
<feature type="compositionally biased region" description="Low complexity" evidence="1">
    <location>
        <begin position="118"/>
        <end position="127"/>
    </location>
</feature>